<sequence length="52" mass="5813">MQTMSPPHSLTGGTEREPSIVIAVRCNTDNVITTFTDWGSREGTKRWNCCKV</sequence>
<reference evidence="1" key="2">
    <citation type="submission" date="2020-11" db="EMBL/GenBank/DDBJ databases">
        <authorList>
            <person name="McCartney M.A."/>
            <person name="Auch B."/>
            <person name="Kono T."/>
            <person name="Mallez S."/>
            <person name="Becker A."/>
            <person name="Gohl D.M."/>
            <person name="Silverstein K.A.T."/>
            <person name="Koren S."/>
            <person name="Bechman K.B."/>
            <person name="Herman A."/>
            <person name="Abrahante J.E."/>
            <person name="Garbe J."/>
        </authorList>
    </citation>
    <scope>NUCLEOTIDE SEQUENCE</scope>
    <source>
        <strain evidence="1">Duluth1</strain>
        <tissue evidence="1">Whole animal</tissue>
    </source>
</reference>
<keyword evidence="2" id="KW-1185">Reference proteome</keyword>
<comment type="caution">
    <text evidence="1">The sequence shown here is derived from an EMBL/GenBank/DDBJ whole genome shotgun (WGS) entry which is preliminary data.</text>
</comment>
<evidence type="ECO:0000313" key="1">
    <source>
        <dbReference type="EMBL" id="KAH3721759.1"/>
    </source>
</evidence>
<dbReference type="EMBL" id="JAIWYP010000013">
    <property type="protein sequence ID" value="KAH3721759.1"/>
    <property type="molecule type" value="Genomic_DNA"/>
</dbReference>
<proteinExistence type="predicted"/>
<evidence type="ECO:0000313" key="2">
    <source>
        <dbReference type="Proteomes" id="UP000828390"/>
    </source>
</evidence>
<organism evidence="1 2">
    <name type="scientific">Dreissena polymorpha</name>
    <name type="common">Zebra mussel</name>
    <name type="synonym">Mytilus polymorpha</name>
    <dbReference type="NCBI Taxonomy" id="45954"/>
    <lineage>
        <taxon>Eukaryota</taxon>
        <taxon>Metazoa</taxon>
        <taxon>Spiralia</taxon>
        <taxon>Lophotrochozoa</taxon>
        <taxon>Mollusca</taxon>
        <taxon>Bivalvia</taxon>
        <taxon>Autobranchia</taxon>
        <taxon>Heteroconchia</taxon>
        <taxon>Euheterodonta</taxon>
        <taxon>Imparidentia</taxon>
        <taxon>Neoheterodontei</taxon>
        <taxon>Myida</taxon>
        <taxon>Dreissenoidea</taxon>
        <taxon>Dreissenidae</taxon>
        <taxon>Dreissena</taxon>
    </lineage>
</organism>
<dbReference type="AlphaFoldDB" id="A0A9D4HL99"/>
<dbReference type="Proteomes" id="UP000828390">
    <property type="component" value="Unassembled WGS sequence"/>
</dbReference>
<protein>
    <submittedName>
        <fullName evidence="1">Uncharacterized protein</fullName>
    </submittedName>
</protein>
<accession>A0A9D4HL99</accession>
<gene>
    <name evidence="1" type="ORF">DPMN_064707</name>
</gene>
<name>A0A9D4HL99_DREPO</name>
<reference evidence="1" key="1">
    <citation type="journal article" date="2019" name="bioRxiv">
        <title>The Genome of the Zebra Mussel, Dreissena polymorpha: A Resource for Invasive Species Research.</title>
        <authorList>
            <person name="McCartney M.A."/>
            <person name="Auch B."/>
            <person name="Kono T."/>
            <person name="Mallez S."/>
            <person name="Zhang Y."/>
            <person name="Obille A."/>
            <person name="Becker A."/>
            <person name="Abrahante J.E."/>
            <person name="Garbe J."/>
            <person name="Badalamenti J.P."/>
            <person name="Herman A."/>
            <person name="Mangelson H."/>
            <person name="Liachko I."/>
            <person name="Sullivan S."/>
            <person name="Sone E.D."/>
            <person name="Koren S."/>
            <person name="Silverstein K.A.T."/>
            <person name="Beckman K.B."/>
            <person name="Gohl D.M."/>
        </authorList>
    </citation>
    <scope>NUCLEOTIDE SEQUENCE</scope>
    <source>
        <strain evidence="1">Duluth1</strain>
        <tissue evidence="1">Whole animal</tissue>
    </source>
</reference>